<accession>A0A3E0H5B4</accession>
<name>A0A3E0H5B4_9PSEU</name>
<keyword evidence="2" id="KW-0503">Monooxygenase</keyword>
<keyword evidence="3" id="KW-1185">Reference proteome</keyword>
<sequence>MTARVMVLARIRKGDEQQFEAAYAEVTAKVAGTPGHIRDELLRPTANDDRYILLSEWENTAAFLAWEDAPIHKQTTTPLRPYWAGAVERNIHEVAYSLKGN</sequence>
<dbReference type="SUPFAM" id="SSF54909">
    <property type="entry name" value="Dimeric alpha+beta barrel"/>
    <property type="match status" value="1"/>
</dbReference>
<keyword evidence="2" id="KW-0560">Oxidoreductase</keyword>
<gene>
    <name evidence="2" type="ORF">BCF44_114118</name>
</gene>
<dbReference type="RefSeq" id="WP_147328761.1">
    <property type="nucleotide sequence ID" value="NZ_CP144375.1"/>
</dbReference>
<comment type="caution">
    <text evidence="2">The sequence shown here is derived from an EMBL/GenBank/DDBJ whole genome shotgun (WGS) entry which is preliminary data.</text>
</comment>
<evidence type="ECO:0000313" key="2">
    <source>
        <dbReference type="EMBL" id="REH38093.1"/>
    </source>
</evidence>
<proteinExistence type="predicted"/>
<evidence type="ECO:0000313" key="3">
    <source>
        <dbReference type="Proteomes" id="UP000256269"/>
    </source>
</evidence>
<dbReference type="PANTHER" id="PTHR34474:SF2">
    <property type="entry name" value="SIGNAL TRANSDUCTION PROTEIN TRAP"/>
    <property type="match status" value="1"/>
</dbReference>
<dbReference type="InterPro" id="IPR011008">
    <property type="entry name" value="Dimeric_a/b-barrel"/>
</dbReference>
<evidence type="ECO:0000259" key="1">
    <source>
        <dbReference type="PROSITE" id="PS51725"/>
    </source>
</evidence>
<dbReference type="Gene3D" id="3.30.70.100">
    <property type="match status" value="1"/>
</dbReference>
<dbReference type="InterPro" id="IPR007138">
    <property type="entry name" value="ABM_dom"/>
</dbReference>
<dbReference type="GO" id="GO:0004497">
    <property type="term" value="F:monooxygenase activity"/>
    <property type="evidence" value="ECO:0007669"/>
    <property type="project" value="UniProtKB-KW"/>
</dbReference>
<organism evidence="2 3">
    <name type="scientific">Kutzneria buriramensis</name>
    <dbReference type="NCBI Taxonomy" id="1045776"/>
    <lineage>
        <taxon>Bacteria</taxon>
        <taxon>Bacillati</taxon>
        <taxon>Actinomycetota</taxon>
        <taxon>Actinomycetes</taxon>
        <taxon>Pseudonocardiales</taxon>
        <taxon>Pseudonocardiaceae</taxon>
        <taxon>Kutzneria</taxon>
    </lineage>
</organism>
<dbReference type="InterPro" id="IPR050404">
    <property type="entry name" value="Heme-degrading_MO"/>
</dbReference>
<dbReference type="Pfam" id="PF03992">
    <property type="entry name" value="ABM"/>
    <property type="match status" value="1"/>
</dbReference>
<dbReference type="PANTHER" id="PTHR34474">
    <property type="entry name" value="SIGNAL TRANSDUCTION PROTEIN TRAP"/>
    <property type="match status" value="1"/>
</dbReference>
<dbReference type="PROSITE" id="PS51725">
    <property type="entry name" value="ABM"/>
    <property type="match status" value="1"/>
</dbReference>
<reference evidence="2 3" key="1">
    <citation type="submission" date="2018-08" db="EMBL/GenBank/DDBJ databases">
        <title>Genomic Encyclopedia of Archaeal and Bacterial Type Strains, Phase II (KMG-II): from individual species to whole genera.</title>
        <authorList>
            <person name="Goeker M."/>
        </authorList>
    </citation>
    <scope>NUCLEOTIDE SEQUENCE [LARGE SCALE GENOMIC DNA]</scope>
    <source>
        <strain evidence="2 3">DSM 45791</strain>
    </source>
</reference>
<dbReference type="OrthoDB" id="4304335at2"/>
<dbReference type="EMBL" id="QUNO01000014">
    <property type="protein sequence ID" value="REH38093.1"/>
    <property type="molecule type" value="Genomic_DNA"/>
</dbReference>
<feature type="domain" description="ABM" evidence="1">
    <location>
        <begin position="3"/>
        <end position="94"/>
    </location>
</feature>
<dbReference type="Proteomes" id="UP000256269">
    <property type="component" value="Unassembled WGS sequence"/>
</dbReference>
<protein>
    <submittedName>
        <fullName evidence="2">Heme-degrading monooxygenase HmoA</fullName>
    </submittedName>
</protein>
<dbReference type="AlphaFoldDB" id="A0A3E0H5B4"/>